<comment type="similarity">
    <text evidence="3">Belongs to the SPOT14 family.</text>
</comment>
<dbReference type="PANTHER" id="PTHR14315">
    <property type="entry name" value="SPOT14 FAMILY MEMBER"/>
    <property type="match status" value="1"/>
</dbReference>
<evidence type="ECO:0000313" key="6">
    <source>
        <dbReference type="Ensembl" id="ENSGWIP00000017705.1"/>
    </source>
</evidence>
<dbReference type="InterPro" id="IPR009786">
    <property type="entry name" value="Spot_14"/>
</dbReference>
<reference evidence="6" key="2">
    <citation type="submission" date="2025-08" db="UniProtKB">
        <authorList>
            <consortium name="Ensembl"/>
        </authorList>
    </citation>
    <scope>IDENTIFICATION</scope>
</reference>
<dbReference type="RefSeq" id="XP_028321402.1">
    <property type="nucleotide sequence ID" value="XM_028465601.1"/>
</dbReference>
<keyword evidence="5" id="KW-0539">Nucleus</keyword>
<dbReference type="Ensembl" id="ENSGWIT00000019535.1">
    <property type="protein sequence ID" value="ENSGWIP00000017705.1"/>
    <property type="gene ID" value="ENSGWIG00000009854.1"/>
</dbReference>
<comment type="subcellular location">
    <subcellularLocation>
        <location evidence="2">Cytoplasm</location>
    </subcellularLocation>
    <subcellularLocation>
        <location evidence="1">Nucleus</location>
    </subcellularLocation>
</comment>
<reference evidence="6" key="3">
    <citation type="submission" date="2025-09" db="UniProtKB">
        <authorList>
            <consortium name="Ensembl"/>
        </authorList>
    </citation>
    <scope>IDENTIFICATION</scope>
</reference>
<name>A0A8C5E9U5_GOUWI</name>
<proteinExistence type="inferred from homology"/>
<dbReference type="CTD" id="7069"/>
<dbReference type="Gene3D" id="6.10.140.1610">
    <property type="match status" value="1"/>
</dbReference>
<reference evidence="6" key="1">
    <citation type="submission" date="2020-06" db="EMBL/GenBank/DDBJ databases">
        <authorList>
            <consortium name="Wellcome Sanger Institute Data Sharing"/>
        </authorList>
    </citation>
    <scope>NUCLEOTIDE SEQUENCE [LARGE SCALE GENOMIC DNA]</scope>
</reference>
<evidence type="ECO:0000256" key="3">
    <source>
        <dbReference type="ARBA" id="ARBA00009488"/>
    </source>
</evidence>
<dbReference type="GO" id="GO:0005829">
    <property type="term" value="C:cytosol"/>
    <property type="evidence" value="ECO:0007669"/>
    <property type="project" value="TreeGrafter"/>
</dbReference>
<evidence type="ECO:0000256" key="1">
    <source>
        <dbReference type="ARBA" id="ARBA00004123"/>
    </source>
</evidence>
<dbReference type="InterPro" id="IPR053719">
    <property type="entry name" value="Lipogen_MT_Stabilize_sf"/>
</dbReference>
<dbReference type="GO" id="GO:0005634">
    <property type="term" value="C:nucleus"/>
    <property type="evidence" value="ECO:0007669"/>
    <property type="project" value="UniProtKB-SubCell"/>
</dbReference>
<evidence type="ECO:0000256" key="4">
    <source>
        <dbReference type="ARBA" id="ARBA00022490"/>
    </source>
</evidence>
<gene>
    <name evidence="6" type="primary">thrsp</name>
</gene>
<accession>A0A8C5E9U5</accession>
<evidence type="ECO:0000313" key="7">
    <source>
        <dbReference type="Proteomes" id="UP000694680"/>
    </source>
</evidence>
<organism evidence="6 7">
    <name type="scientific">Gouania willdenowi</name>
    <name type="common">Blunt-snouted clingfish</name>
    <name type="synonym">Lepadogaster willdenowi</name>
    <dbReference type="NCBI Taxonomy" id="441366"/>
    <lineage>
        <taxon>Eukaryota</taxon>
        <taxon>Metazoa</taxon>
        <taxon>Chordata</taxon>
        <taxon>Craniata</taxon>
        <taxon>Vertebrata</taxon>
        <taxon>Euteleostomi</taxon>
        <taxon>Actinopterygii</taxon>
        <taxon>Neopterygii</taxon>
        <taxon>Teleostei</taxon>
        <taxon>Neoteleostei</taxon>
        <taxon>Acanthomorphata</taxon>
        <taxon>Ovalentaria</taxon>
        <taxon>Blenniimorphae</taxon>
        <taxon>Blenniiformes</taxon>
        <taxon>Gobiesocoidei</taxon>
        <taxon>Gobiesocidae</taxon>
        <taxon>Gobiesocinae</taxon>
        <taxon>Gouania</taxon>
    </lineage>
</organism>
<evidence type="ECO:0000256" key="5">
    <source>
        <dbReference type="ARBA" id="ARBA00023242"/>
    </source>
</evidence>
<protein>
    <submittedName>
        <fullName evidence="6">Mid1-interacting protein 1A-like</fullName>
    </submittedName>
</protein>
<dbReference type="GO" id="GO:0046890">
    <property type="term" value="P:regulation of lipid biosynthetic process"/>
    <property type="evidence" value="ECO:0007669"/>
    <property type="project" value="TreeGrafter"/>
</dbReference>
<dbReference type="OrthoDB" id="9450804at2759"/>
<keyword evidence="7" id="KW-1185">Reference proteome</keyword>
<dbReference type="Pfam" id="PF07084">
    <property type="entry name" value="Spot_14"/>
    <property type="match status" value="1"/>
</dbReference>
<dbReference type="AlphaFoldDB" id="A0A8C5E9U5"/>
<dbReference type="Proteomes" id="UP000694680">
    <property type="component" value="Chromosome 13"/>
</dbReference>
<evidence type="ECO:0000256" key="2">
    <source>
        <dbReference type="ARBA" id="ARBA00004496"/>
    </source>
</evidence>
<dbReference type="PANTHER" id="PTHR14315:SF20">
    <property type="entry name" value="SIMILAR TO VERTEBRATE MID1 INTERACTING-LIKE PROTEIN"/>
    <property type="match status" value="1"/>
</dbReference>
<keyword evidence="4" id="KW-0963">Cytoplasm</keyword>
<dbReference type="GeneID" id="114474963"/>
<sequence length="145" mass="16727">MQLSPETHFYRSGLYLAMRKYSTAVRDMEQTVLLPTLLRDIRSDQVWNSQSEDISTDLYDYYMMLKALRNTVESGSINKDDLKTQSKTTELLLDSDPQALLHFHLRGLFSVMSDLTEKTQSVKDKYVEVIGVSKGRGNQDFKLHV</sequence>